<dbReference type="PANTHER" id="PTHR43375:SF1">
    <property type="entry name" value="OROTIDINE 5'-PHOSPHATE DECARBOXYLASE"/>
    <property type="match status" value="1"/>
</dbReference>
<keyword evidence="10" id="KW-1185">Reference proteome</keyword>
<comment type="similarity">
    <text evidence="2 7">Belongs to the OMP decarboxylase family. Type 2 subfamily.</text>
</comment>
<dbReference type="SUPFAM" id="SSF51366">
    <property type="entry name" value="Ribulose-phoshate binding barrel"/>
    <property type="match status" value="1"/>
</dbReference>
<dbReference type="InterPro" id="IPR011060">
    <property type="entry name" value="RibuloseP-bd_barrel"/>
</dbReference>
<feature type="active site" description="Proton donor" evidence="7">
    <location>
        <position position="104"/>
    </location>
</feature>
<dbReference type="SMART" id="SM00934">
    <property type="entry name" value="OMPdecase"/>
    <property type="match status" value="1"/>
</dbReference>
<feature type="domain" description="Orotidine 5'-phosphate decarboxylase" evidence="8">
    <location>
        <begin position="17"/>
        <end position="288"/>
    </location>
</feature>
<protein>
    <recommendedName>
        <fullName evidence="7">Orotidine 5'-phosphate decarboxylase</fullName>
        <ecNumber evidence="7">4.1.1.23</ecNumber>
    </recommendedName>
    <alternativeName>
        <fullName evidence="7">OMP decarboxylase</fullName>
        <shortName evidence="7">OMPDCase</shortName>
        <shortName evidence="7">OMPdecase</shortName>
    </alternativeName>
</protein>
<dbReference type="GO" id="GO:0044205">
    <property type="term" value="P:'de novo' UMP biosynthetic process"/>
    <property type="evidence" value="ECO:0007669"/>
    <property type="project" value="UniProtKB-UniRule"/>
</dbReference>
<sequence>MTFSTRINKAIARTGSVTCVGLDPRKAQLPAPLRDSLADQSPQAWAQAYAQFCCEIIDVVQDIVPCVKPQAAFFEQLGPAGMVALGDVIAHAANAGLIVITDGKRNDIGSTATAYADAYLGSAAGIAAAGGDPATASPWGGDALTVSPYLGRDSIEPFVDVCDRRAAGVFVLVKTSNPGGGFLQDLRCGEQTVYQTVADLVTSLNQERLDADGYGPIGAVVGATYPEQLVELRAAMPHSILLVPGFGAQGGAADDVRAALDESGRGAVINSSRGIIFAHARAEFSQQYGDAKWQDAVRAATEEMNAQLKK</sequence>
<dbReference type="UniPathway" id="UPA00070">
    <property type="reaction ID" value="UER00120"/>
</dbReference>
<dbReference type="FunFam" id="3.20.20.70:FF:000246">
    <property type="entry name" value="Orotidine 5'-phosphate decarboxylase"/>
    <property type="match status" value="1"/>
</dbReference>
<dbReference type="GO" id="GO:0006207">
    <property type="term" value="P:'de novo' pyrimidine nucleobase biosynthetic process"/>
    <property type="evidence" value="ECO:0007669"/>
    <property type="project" value="InterPro"/>
</dbReference>
<evidence type="ECO:0000256" key="5">
    <source>
        <dbReference type="ARBA" id="ARBA00023239"/>
    </source>
</evidence>
<dbReference type="CDD" id="cd04725">
    <property type="entry name" value="OMP_decarboxylase_like"/>
    <property type="match status" value="1"/>
</dbReference>
<accession>A0A5C5Y0H6</accession>
<evidence type="ECO:0000313" key="10">
    <source>
        <dbReference type="Proteomes" id="UP000318053"/>
    </source>
</evidence>
<dbReference type="RefSeq" id="WP_146391084.1">
    <property type="nucleotide sequence ID" value="NZ_SJPK01000004.1"/>
</dbReference>
<proteinExistence type="inferred from homology"/>
<keyword evidence="4 7" id="KW-0665">Pyrimidine biosynthesis</keyword>
<evidence type="ECO:0000256" key="3">
    <source>
        <dbReference type="ARBA" id="ARBA00022793"/>
    </source>
</evidence>
<reference evidence="9 10" key="1">
    <citation type="submission" date="2019-02" db="EMBL/GenBank/DDBJ databases">
        <title>Deep-cultivation of Planctomycetes and their phenomic and genomic characterization uncovers novel biology.</title>
        <authorList>
            <person name="Wiegand S."/>
            <person name="Jogler M."/>
            <person name="Boedeker C."/>
            <person name="Pinto D."/>
            <person name="Vollmers J."/>
            <person name="Rivas-Marin E."/>
            <person name="Kohn T."/>
            <person name="Peeters S.H."/>
            <person name="Heuer A."/>
            <person name="Rast P."/>
            <person name="Oberbeckmann S."/>
            <person name="Bunk B."/>
            <person name="Jeske O."/>
            <person name="Meyerdierks A."/>
            <person name="Storesund J.E."/>
            <person name="Kallscheuer N."/>
            <person name="Luecker S."/>
            <person name="Lage O.M."/>
            <person name="Pohl T."/>
            <person name="Merkel B.J."/>
            <person name="Hornburger P."/>
            <person name="Mueller R.-W."/>
            <person name="Bruemmer F."/>
            <person name="Labrenz M."/>
            <person name="Spormann A.M."/>
            <person name="Op Den Camp H."/>
            <person name="Overmann J."/>
            <person name="Amann R."/>
            <person name="Jetten M.S.M."/>
            <person name="Mascher T."/>
            <person name="Medema M.H."/>
            <person name="Devos D.P."/>
            <person name="Kaster A.-K."/>
            <person name="Ovreas L."/>
            <person name="Rohde M."/>
            <person name="Galperin M.Y."/>
            <person name="Jogler C."/>
        </authorList>
    </citation>
    <scope>NUCLEOTIDE SEQUENCE [LARGE SCALE GENOMIC DNA]</scope>
    <source>
        <strain evidence="9 10">CA85</strain>
    </source>
</reference>
<evidence type="ECO:0000259" key="8">
    <source>
        <dbReference type="SMART" id="SM00934"/>
    </source>
</evidence>
<evidence type="ECO:0000313" key="9">
    <source>
        <dbReference type="EMBL" id="TWT67142.1"/>
    </source>
</evidence>
<evidence type="ECO:0000256" key="2">
    <source>
        <dbReference type="ARBA" id="ARBA00008847"/>
    </source>
</evidence>
<dbReference type="PROSITE" id="PS00156">
    <property type="entry name" value="OMPDECASE"/>
    <property type="match status" value="1"/>
</dbReference>
<comment type="pathway">
    <text evidence="1 7">Pyrimidine metabolism; UMP biosynthesis via de novo pathway; UMP from orotate: step 2/2.</text>
</comment>
<gene>
    <name evidence="7" type="primary">pyrF</name>
    <name evidence="9" type="ORF">CA85_19890</name>
</gene>
<dbReference type="OrthoDB" id="9808470at2"/>
<dbReference type="AlphaFoldDB" id="A0A5C5Y0H6"/>
<organism evidence="9 10">
    <name type="scientific">Allorhodopirellula solitaria</name>
    <dbReference type="NCBI Taxonomy" id="2527987"/>
    <lineage>
        <taxon>Bacteria</taxon>
        <taxon>Pseudomonadati</taxon>
        <taxon>Planctomycetota</taxon>
        <taxon>Planctomycetia</taxon>
        <taxon>Pirellulales</taxon>
        <taxon>Pirellulaceae</taxon>
        <taxon>Allorhodopirellula</taxon>
    </lineage>
</organism>
<dbReference type="EMBL" id="SJPK01000004">
    <property type="protein sequence ID" value="TWT67142.1"/>
    <property type="molecule type" value="Genomic_DNA"/>
</dbReference>
<dbReference type="InterPro" id="IPR011995">
    <property type="entry name" value="OMPdecase_type-2"/>
</dbReference>
<comment type="caution">
    <text evidence="9">The sequence shown here is derived from an EMBL/GenBank/DDBJ whole genome shotgun (WGS) entry which is preliminary data.</text>
</comment>
<keyword evidence="3 7" id="KW-0210">Decarboxylase</keyword>
<dbReference type="NCBIfam" id="TIGR02127">
    <property type="entry name" value="pyrF_sub2"/>
    <property type="match status" value="1"/>
</dbReference>
<evidence type="ECO:0000256" key="6">
    <source>
        <dbReference type="ARBA" id="ARBA00049157"/>
    </source>
</evidence>
<dbReference type="InterPro" id="IPR018089">
    <property type="entry name" value="OMPdecase_AS"/>
</dbReference>
<dbReference type="Gene3D" id="3.20.20.70">
    <property type="entry name" value="Aldolase class I"/>
    <property type="match status" value="1"/>
</dbReference>
<dbReference type="GO" id="GO:0004590">
    <property type="term" value="F:orotidine-5'-phosphate decarboxylase activity"/>
    <property type="evidence" value="ECO:0007669"/>
    <property type="project" value="UniProtKB-UniRule"/>
</dbReference>
<evidence type="ECO:0000256" key="7">
    <source>
        <dbReference type="HAMAP-Rule" id="MF_01215"/>
    </source>
</evidence>
<evidence type="ECO:0000256" key="4">
    <source>
        <dbReference type="ARBA" id="ARBA00022975"/>
    </source>
</evidence>
<name>A0A5C5Y0H6_9BACT</name>
<dbReference type="InterPro" id="IPR013785">
    <property type="entry name" value="Aldolase_TIM"/>
</dbReference>
<dbReference type="Proteomes" id="UP000318053">
    <property type="component" value="Unassembled WGS sequence"/>
</dbReference>
<comment type="catalytic activity">
    <reaction evidence="6 7">
        <text>orotidine 5'-phosphate + H(+) = UMP + CO2</text>
        <dbReference type="Rhea" id="RHEA:11596"/>
        <dbReference type="ChEBI" id="CHEBI:15378"/>
        <dbReference type="ChEBI" id="CHEBI:16526"/>
        <dbReference type="ChEBI" id="CHEBI:57538"/>
        <dbReference type="ChEBI" id="CHEBI:57865"/>
        <dbReference type="EC" id="4.1.1.23"/>
    </reaction>
</comment>
<keyword evidence="5 7" id="KW-0456">Lyase</keyword>
<dbReference type="PANTHER" id="PTHR43375">
    <property type="entry name" value="OROTIDINE 5'-PHOSPHATE DECARBOXYLASE"/>
    <property type="match status" value="1"/>
</dbReference>
<dbReference type="Pfam" id="PF00215">
    <property type="entry name" value="OMPdecase"/>
    <property type="match status" value="1"/>
</dbReference>
<evidence type="ECO:0000256" key="1">
    <source>
        <dbReference type="ARBA" id="ARBA00004861"/>
    </source>
</evidence>
<dbReference type="InterPro" id="IPR001754">
    <property type="entry name" value="OMPdeCOase_dom"/>
</dbReference>
<dbReference type="EC" id="4.1.1.23" evidence="7"/>
<dbReference type="HAMAP" id="MF_01215">
    <property type="entry name" value="OMPdecase_type2"/>
    <property type="match status" value="1"/>
</dbReference>